<dbReference type="Proteomes" id="UP000315312">
    <property type="component" value="Unassembled WGS sequence"/>
</dbReference>
<proteinExistence type="predicted"/>
<dbReference type="RefSeq" id="WP_133607230.1">
    <property type="nucleotide sequence ID" value="NZ_SNZC01000001.1"/>
</dbReference>
<accession>A0A562KJ79</accession>
<evidence type="ECO:0000313" key="1">
    <source>
        <dbReference type="EMBL" id="TWH95437.1"/>
    </source>
</evidence>
<protein>
    <submittedName>
        <fullName evidence="1">Uncharacterized protein</fullName>
    </submittedName>
</protein>
<comment type="caution">
    <text evidence="1">The sequence shown here is derived from an EMBL/GenBank/DDBJ whole genome shotgun (WGS) entry which is preliminary data.</text>
</comment>
<reference evidence="1 2" key="1">
    <citation type="journal article" date="2015" name="Stand. Genomic Sci.">
        <title>Genomic Encyclopedia of Bacterial and Archaeal Type Strains, Phase III: the genomes of soil and plant-associated and newly described type strains.</title>
        <authorList>
            <person name="Whitman W.B."/>
            <person name="Woyke T."/>
            <person name="Klenk H.P."/>
            <person name="Zhou Y."/>
            <person name="Lilburn T.G."/>
            <person name="Beck B.J."/>
            <person name="De Vos P."/>
            <person name="Vandamme P."/>
            <person name="Eisen J.A."/>
            <person name="Garrity G."/>
            <person name="Hugenholtz P."/>
            <person name="Kyrpides N.C."/>
        </authorList>
    </citation>
    <scope>NUCLEOTIDE SEQUENCE [LARGE SCALE GENOMIC DNA]</scope>
    <source>
        <strain evidence="1 2">CGMCC 1.6844</strain>
    </source>
</reference>
<evidence type="ECO:0000313" key="2">
    <source>
        <dbReference type="Proteomes" id="UP000315312"/>
    </source>
</evidence>
<dbReference type="PANTHER" id="PTHR37515">
    <property type="entry name" value="YALI0C09240P"/>
    <property type="match status" value="1"/>
</dbReference>
<sequence length="208" mass="23989">MISKYLIATTILISFLNCKGQSKENSNSEVNSKNPIEVIIEREKQSTEKSYNDIGEFISRFEFKVKTDNKIDFEDGYIPWADIENPQNDLPLLDQKDVIIIPENKIKIIIDYPLTNQYEFVLKSNKGFSRGQLLMEISKHYYLLFAEEEKTATIKTIPINKRTKMANRNITDGKYGIWGHDIADMDLSEISIYRAKNGEIIVILNVVS</sequence>
<dbReference type="PANTHER" id="PTHR37515:SF2">
    <property type="entry name" value="YALI0C09240P"/>
    <property type="match status" value="1"/>
</dbReference>
<name>A0A562KJ79_9FLAO</name>
<gene>
    <name evidence="1" type="ORF">IP97_01113</name>
</gene>
<dbReference type="AlphaFoldDB" id="A0A562KJ79"/>
<dbReference type="EMBL" id="VLKM01000004">
    <property type="protein sequence ID" value="TWH95437.1"/>
    <property type="molecule type" value="Genomic_DNA"/>
</dbReference>
<dbReference type="OrthoDB" id="1161469at2"/>
<keyword evidence="2" id="KW-1185">Reference proteome</keyword>
<organism evidence="1 2">
    <name type="scientific">Flavobacterium cheniae</name>
    <dbReference type="NCBI Taxonomy" id="295428"/>
    <lineage>
        <taxon>Bacteria</taxon>
        <taxon>Pseudomonadati</taxon>
        <taxon>Bacteroidota</taxon>
        <taxon>Flavobacteriia</taxon>
        <taxon>Flavobacteriales</taxon>
        <taxon>Flavobacteriaceae</taxon>
        <taxon>Flavobacterium</taxon>
    </lineage>
</organism>